<proteinExistence type="predicted"/>
<evidence type="ECO:0000313" key="1">
    <source>
        <dbReference type="EMBL" id="VWB63643.1"/>
    </source>
</evidence>
<protein>
    <submittedName>
        <fullName evidence="1">Uncharacterized protein</fullName>
    </submittedName>
</protein>
<dbReference type="EMBL" id="CABVPN010000013">
    <property type="protein sequence ID" value="VWB63643.1"/>
    <property type="molecule type" value="Genomic_DNA"/>
</dbReference>
<organism evidence="1 2">
    <name type="scientific">Burkholderia diffusa</name>
    <dbReference type="NCBI Taxonomy" id="488732"/>
    <lineage>
        <taxon>Bacteria</taxon>
        <taxon>Pseudomonadati</taxon>
        <taxon>Pseudomonadota</taxon>
        <taxon>Betaproteobacteria</taxon>
        <taxon>Burkholderiales</taxon>
        <taxon>Burkholderiaceae</taxon>
        <taxon>Burkholderia</taxon>
        <taxon>Burkholderia cepacia complex</taxon>
    </lineage>
</organism>
<reference evidence="1 2" key="1">
    <citation type="submission" date="2019-09" db="EMBL/GenBank/DDBJ databases">
        <authorList>
            <person name="Depoorter E."/>
        </authorList>
    </citation>
    <scope>NUCLEOTIDE SEQUENCE [LARGE SCALE GENOMIC DNA]</scope>
    <source>
        <strain evidence="1">LMG 24065</strain>
    </source>
</reference>
<accession>A0A6P2L9F2</accession>
<evidence type="ECO:0000313" key="2">
    <source>
        <dbReference type="Proteomes" id="UP000494125"/>
    </source>
</evidence>
<dbReference type="AlphaFoldDB" id="A0A6P2L9F2"/>
<sequence length="210" mass="23629">MASFFGERTAEYALVPLLQRALVREFGWAIPMSYWKTREGNRTSAEMHNGLSVRILAMFARRPKVTPSDTILAGKVNSELFRFASFARQLGIPTIAGFPAVKSVMELHSDPRVFWLHIEGLRASEFFVDLSSNPEQALIDTDGNPVPTMSVDDIAEYVSVRARTFAWDDAMQCIHRLRTEDDGRYVSPWSVGYKPVYLLIPPGNSGFPAR</sequence>
<gene>
    <name evidence="1" type="ORF">BDI24065_02980</name>
</gene>
<name>A0A6P2L9F2_9BURK</name>
<keyword evidence="2" id="KW-1185">Reference proteome</keyword>
<dbReference type="Proteomes" id="UP000494125">
    <property type="component" value="Unassembled WGS sequence"/>
</dbReference>